<dbReference type="EMBL" id="CP001063">
    <property type="protein sequence ID" value="ACD09492.1"/>
    <property type="molecule type" value="Genomic_DNA"/>
</dbReference>
<dbReference type="HOGENOM" id="CLU_3188969_0_0_6"/>
<accession>B2TY00</accession>
<dbReference type="KEGG" id="sbc:SbBS512_E4651"/>
<reference evidence="2" key="1">
    <citation type="submission" date="2008-05" db="EMBL/GenBank/DDBJ databases">
        <title>Complete sequence of Shigella boydii serotype 18 strain BS512.</title>
        <authorList>
            <person name="Rasko D.A."/>
            <person name="Rosovitz M."/>
            <person name="Maurelli A.T."/>
            <person name="Myers G."/>
            <person name="Seshadri R."/>
            <person name="Cer R."/>
            <person name="Jiang L."/>
            <person name="Ravel J."/>
            <person name="Sebastian Y."/>
        </authorList>
    </citation>
    <scope>NUCLEOTIDE SEQUENCE [LARGE SCALE GENOMIC DNA]</scope>
    <source>
        <strain evidence="2">CDC 3083-94 / BS512</strain>
    </source>
</reference>
<name>B2TY00_SHIB3</name>
<dbReference type="Proteomes" id="UP000001030">
    <property type="component" value="Chromosome"/>
</dbReference>
<proteinExistence type="predicted"/>
<evidence type="ECO:0000313" key="1">
    <source>
        <dbReference type="EMBL" id="ACD09492.1"/>
    </source>
</evidence>
<sequence>MTLRLRLQDQQEETSVTLFQGKMSTDGNNYYIIKGKVSVSVQQEPY</sequence>
<organism evidence="1 2">
    <name type="scientific">Shigella boydii serotype 18 (strain CDC 3083-94 / BS512)</name>
    <dbReference type="NCBI Taxonomy" id="344609"/>
    <lineage>
        <taxon>Bacteria</taxon>
        <taxon>Pseudomonadati</taxon>
        <taxon>Pseudomonadota</taxon>
        <taxon>Gammaproteobacteria</taxon>
        <taxon>Enterobacterales</taxon>
        <taxon>Enterobacteriaceae</taxon>
        <taxon>Shigella</taxon>
    </lineage>
</organism>
<protein>
    <submittedName>
        <fullName evidence="1">Uncharacterized protein</fullName>
    </submittedName>
</protein>
<evidence type="ECO:0000313" key="2">
    <source>
        <dbReference type="Proteomes" id="UP000001030"/>
    </source>
</evidence>
<gene>
    <name evidence="1" type="ordered locus">SbBS512_E4651</name>
</gene>
<keyword evidence="2" id="KW-1185">Reference proteome</keyword>
<dbReference type="AlphaFoldDB" id="B2TY00"/>